<keyword evidence="3 6" id="KW-0812">Transmembrane</keyword>
<comment type="similarity">
    <text evidence="2">Belongs to the TMEM19 family.</text>
</comment>
<keyword evidence="5 6" id="KW-0472">Membrane</keyword>
<dbReference type="Pfam" id="PF01940">
    <property type="entry name" value="DUF92"/>
    <property type="match status" value="1"/>
</dbReference>
<keyword evidence="8" id="KW-1185">Reference proteome</keyword>
<name>A0ABQ9P2D8_9PEZI</name>
<dbReference type="EMBL" id="JAPDRL010000012">
    <property type="protein sequence ID" value="KAJ9667491.1"/>
    <property type="molecule type" value="Genomic_DNA"/>
</dbReference>
<dbReference type="Proteomes" id="UP001172684">
    <property type="component" value="Unassembled WGS sequence"/>
</dbReference>
<evidence type="ECO:0000256" key="4">
    <source>
        <dbReference type="ARBA" id="ARBA00022989"/>
    </source>
</evidence>
<proteinExistence type="inferred from homology"/>
<evidence type="ECO:0000256" key="5">
    <source>
        <dbReference type="ARBA" id="ARBA00023136"/>
    </source>
</evidence>
<evidence type="ECO:0000256" key="3">
    <source>
        <dbReference type="ARBA" id="ARBA00022692"/>
    </source>
</evidence>
<evidence type="ECO:0000313" key="7">
    <source>
        <dbReference type="EMBL" id="KAJ9667491.1"/>
    </source>
</evidence>
<feature type="transmembrane region" description="Helical" evidence="6">
    <location>
        <begin position="353"/>
        <end position="373"/>
    </location>
</feature>
<keyword evidence="4 6" id="KW-1133">Transmembrane helix</keyword>
<evidence type="ECO:0000256" key="1">
    <source>
        <dbReference type="ARBA" id="ARBA00004141"/>
    </source>
</evidence>
<dbReference type="InterPro" id="IPR002794">
    <property type="entry name" value="DUF92_TMEM19"/>
</dbReference>
<evidence type="ECO:0000313" key="8">
    <source>
        <dbReference type="Proteomes" id="UP001172684"/>
    </source>
</evidence>
<dbReference type="PANTHER" id="PTHR13353:SF5">
    <property type="entry name" value="TRANSMEMBRANE PROTEIN 19"/>
    <property type="match status" value="1"/>
</dbReference>
<evidence type="ECO:0008006" key="9">
    <source>
        <dbReference type="Google" id="ProtNLM"/>
    </source>
</evidence>
<evidence type="ECO:0000256" key="6">
    <source>
        <dbReference type="SAM" id="Phobius"/>
    </source>
</evidence>
<feature type="transmembrane region" description="Helical" evidence="6">
    <location>
        <begin position="43"/>
        <end position="61"/>
    </location>
</feature>
<evidence type="ECO:0000256" key="2">
    <source>
        <dbReference type="ARBA" id="ARBA00009012"/>
    </source>
</evidence>
<accession>A0ABQ9P2D8</accession>
<feature type="transmembrane region" description="Helical" evidence="6">
    <location>
        <begin position="177"/>
        <end position="199"/>
    </location>
</feature>
<comment type="subcellular location">
    <subcellularLocation>
        <location evidence="1">Membrane</location>
        <topology evidence="1">Multi-pass membrane protein</topology>
    </subcellularLocation>
</comment>
<dbReference type="PANTHER" id="PTHR13353">
    <property type="entry name" value="TRANSMEMBRANE PROTEIN 19"/>
    <property type="match status" value="1"/>
</dbReference>
<gene>
    <name evidence="7" type="ORF">H2201_002360</name>
</gene>
<sequence>MKAIIAVPATLALVYRAYSRNSLTFPGILVAVATAAAHAVHPWSVFFALLCVFFLAGTAVTKVKHEAKARLTHSSTGSPGGEGPRNHIQVLANSLVASILILLHAWQLHHEDNNSEPCWPWGGSVLVVGIVANYAAVAADTFSSELGILSPYPPRLITAPWRPVPPGTNGGVTATGLLAGMAGAFIIALTAATLLPFCASSYSRTKLFEAGVSADAGWDLKAKAGFVAAMTAVGLAGTLVDSLLGATLQASVLDVRTGKVIEGAGGGKVPVHSQGSFHMKQRAKVRAKVSSRSEGAGAVAKTSAVEKDPAVRARTAERAGGIVAGAGVEGDEGHESRRVVVGRDVLSNNGVNFAMAALVSVGAMAGACVMWGLPLSSILS</sequence>
<organism evidence="7 8">
    <name type="scientific">Coniosporium apollinis</name>
    <dbReference type="NCBI Taxonomy" id="61459"/>
    <lineage>
        <taxon>Eukaryota</taxon>
        <taxon>Fungi</taxon>
        <taxon>Dikarya</taxon>
        <taxon>Ascomycota</taxon>
        <taxon>Pezizomycotina</taxon>
        <taxon>Dothideomycetes</taxon>
        <taxon>Dothideomycetes incertae sedis</taxon>
        <taxon>Coniosporium</taxon>
    </lineage>
</organism>
<reference evidence="7" key="1">
    <citation type="submission" date="2022-10" db="EMBL/GenBank/DDBJ databases">
        <title>Culturing micro-colonial fungi from biological soil crusts in the Mojave desert and describing Neophaeococcomyces mojavensis, and introducing the new genera and species Taxawa tesnikishii.</title>
        <authorList>
            <person name="Kurbessoian T."/>
            <person name="Stajich J.E."/>
        </authorList>
    </citation>
    <scope>NUCLEOTIDE SEQUENCE</scope>
    <source>
        <strain evidence="7">TK_1</strain>
    </source>
</reference>
<comment type="caution">
    <text evidence="7">The sequence shown here is derived from an EMBL/GenBank/DDBJ whole genome shotgun (WGS) entry which is preliminary data.</text>
</comment>
<protein>
    <recommendedName>
        <fullName evidence="9">TIGR00297 family protein</fullName>
    </recommendedName>
</protein>